<evidence type="ECO:0000256" key="4">
    <source>
        <dbReference type="PROSITE-ProRule" id="PRU00134"/>
    </source>
</evidence>
<dbReference type="SUPFAM" id="SSF144232">
    <property type="entry name" value="HIT/MYND zinc finger-like"/>
    <property type="match status" value="1"/>
</dbReference>
<dbReference type="PROSITE" id="PS50865">
    <property type="entry name" value="ZF_MYND_2"/>
    <property type="match status" value="1"/>
</dbReference>
<dbReference type="OrthoDB" id="341421at2759"/>
<dbReference type="PROSITE" id="PS01360">
    <property type="entry name" value="ZF_MYND_1"/>
    <property type="match status" value="1"/>
</dbReference>
<evidence type="ECO:0000259" key="5">
    <source>
        <dbReference type="PROSITE" id="PS50865"/>
    </source>
</evidence>
<keyword evidence="2 4" id="KW-0863">Zinc-finger</keyword>
<dbReference type="Gene3D" id="6.10.140.2220">
    <property type="match status" value="1"/>
</dbReference>
<evidence type="ECO:0000313" key="6">
    <source>
        <dbReference type="EMBL" id="KJA22761.1"/>
    </source>
</evidence>
<evidence type="ECO:0000256" key="3">
    <source>
        <dbReference type="ARBA" id="ARBA00022833"/>
    </source>
</evidence>
<dbReference type="GO" id="GO:0008270">
    <property type="term" value="F:zinc ion binding"/>
    <property type="evidence" value="ECO:0007669"/>
    <property type="project" value="UniProtKB-KW"/>
</dbReference>
<dbReference type="OMA" id="LKMYRWA"/>
<sequence length="411" mass="46590">MAEDKILREDLYFLLGSTGAILPPATKIADDGIRKRIVQAFDISQEIALLFGAAPIDTPKLLPWSNSKTIYAATRRGSLMEHFTGTMPKKGVHSAQWETFQEMRQTLDCIAFGIDSRVRDFLLVGPQNHWAVFVRVLDVRNAKDHVPFLFLVYKELQGPVSSIQDELANLKADQESIVRVSISALERYAWLTVLRRNTQRLSPGTHDLLEESGHNLKTLHLNVSFMLPLSPLSMESIGRITKDTGCDVCQKQDANICVGCRSAQYCGKECQQKDWPRHKAACKAVRGAAWRTFTPADFPSGVPIRQMFNTRESLHRPPDKLVSAGGAASAELGKLFLVKFQLGMVGRSSHMLMYDRTRAFMTQWWRASDPNLFNEAERIMGDRRKFYRWVKRISETQFEICLENGPEDPGW</sequence>
<keyword evidence="3" id="KW-0862">Zinc</keyword>
<name>A0A0D2P237_HYPSF</name>
<evidence type="ECO:0000256" key="2">
    <source>
        <dbReference type="ARBA" id="ARBA00022771"/>
    </source>
</evidence>
<protein>
    <recommendedName>
        <fullName evidence="5">MYND-type domain-containing protein</fullName>
    </recommendedName>
</protein>
<gene>
    <name evidence="6" type="ORF">HYPSUDRAFT_66766</name>
</gene>
<dbReference type="EMBL" id="KN817547">
    <property type="protein sequence ID" value="KJA22761.1"/>
    <property type="molecule type" value="Genomic_DNA"/>
</dbReference>
<reference evidence="7" key="1">
    <citation type="submission" date="2014-04" db="EMBL/GenBank/DDBJ databases">
        <title>Evolutionary Origins and Diversification of the Mycorrhizal Mutualists.</title>
        <authorList>
            <consortium name="DOE Joint Genome Institute"/>
            <consortium name="Mycorrhizal Genomics Consortium"/>
            <person name="Kohler A."/>
            <person name="Kuo A."/>
            <person name="Nagy L.G."/>
            <person name="Floudas D."/>
            <person name="Copeland A."/>
            <person name="Barry K.W."/>
            <person name="Cichocki N."/>
            <person name="Veneault-Fourrey C."/>
            <person name="LaButti K."/>
            <person name="Lindquist E.A."/>
            <person name="Lipzen A."/>
            <person name="Lundell T."/>
            <person name="Morin E."/>
            <person name="Murat C."/>
            <person name="Riley R."/>
            <person name="Ohm R."/>
            <person name="Sun H."/>
            <person name="Tunlid A."/>
            <person name="Henrissat B."/>
            <person name="Grigoriev I.V."/>
            <person name="Hibbett D.S."/>
            <person name="Martin F."/>
        </authorList>
    </citation>
    <scope>NUCLEOTIDE SEQUENCE [LARGE SCALE GENOMIC DNA]</scope>
    <source>
        <strain evidence="7">FD-334 SS-4</strain>
    </source>
</reference>
<dbReference type="InterPro" id="IPR002893">
    <property type="entry name" value="Znf_MYND"/>
</dbReference>
<evidence type="ECO:0000256" key="1">
    <source>
        <dbReference type="ARBA" id="ARBA00022723"/>
    </source>
</evidence>
<keyword evidence="1" id="KW-0479">Metal-binding</keyword>
<dbReference type="Pfam" id="PF01753">
    <property type="entry name" value="zf-MYND"/>
    <property type="match status" value="1"/>
</dbReference>
<proteinExistence type="predicted"/>
<dbReference type="STRING" id="945553.A0A0D2P237"/>
<organism evidence="6 7">
    <name type="scientific">Hypholoma sublateritium (strain FD-334 SS-4)</name>
    <dbReference type="NCBI Taxonomy" id="945553"/>
    <lineage>
        <taxon>Eukaryota</taxon>
        <taxon>Fungi</taxon>
        <taxon>Dikarya</taxon>
        <taxon>Basidiomycota</taxon>
        <taxon>Agaricomycotina</taxon>
        <taxon>Agaricomycetes</taxon>
        <taxon>Agaricomycetidae</taxon>
        <taxon>Agaricales</taxon>
        <taxon>Agaricineae</taxon>
        <taxon>Strophariaceae</taxon>
        <taxon>Hypholoma</taxon>
    </lineage>
</organism>
<evidence type="ECO:0000313" key="7">
    <source>
        <dbReference type="Proteomes" id="UP000054270"/>
    </source>
</evidence>
<dbReference type="Proteomes" id="UP000054270">
    <property type="component" value="Unassembled WGS sequence"/>
</dbReference>
<dbReference type="AlphaFoldDB" id="A0A0D2P237"/>
<keyword evidence="7" id="KW-1185">Reference proteome</keyword>
<accession>A0A0D2P237</accession>
<feature type="domain" description="MYND-type" evidence="5">
    <location>
        <begin position="246"/>
        <end position="282"/>
    </location>
</feature>